<gene>
    <name evidence="1" type="ORF">HKN21_06505</name>
</gene>
<dbReference type="AlphaFoldDB" id="A0A7Y2E712"/>
<comment type="caution">
    <text evidence="1">The sequence shown here is derived from an EMBL/GenBank/DDBJ whole genome shotgun (WGS) entry which is preliminary data.</text>
</comment>
<accession>A0A7Y2E712</accession>
<evidence type="ECO:0000313" key="2">
    <source>
        <dbReference type="Proteomes" id="UP000547674"/>
    </source>
</evidence>
<dbReference type="Proteomes" id="UP000547674">
    <property type="component" value="Unassembled WGS sequence"/>
</dbReference>
<sequence length="226" mass="24326">MARRNQPMEPLAKEICEAVRQAANEWIRNVELRDGVINGPDMDVPPGGFASRVNFATALQTKLQGRRVDLNVSRGLSQEVASAWDAWASNFRMTLRGIYPSFAAVASPRAPRTQGQGTFPLSQGMSSGEMRLGAKELERRLLTGTRLNRSSEQAQVFAQVAEWIDSSFAAWKLQAQIDGTSQSGEGDTPVFPPFVPVGPVLAGDNLPVPGPIAAVVKGPQFGLPIG</sequence>
<reference evidence="1 2" key="1">
    <citation type="submission" date="2020-03" db="EMBL/GenBank/DDBJ databases">
        <title>Metabolic flexibility allows generalist bacteria to become dominant in a frequently disturbed ecosystem.</title>
        <authorList>
            <person name="Chen Y.-J."/>
            <person name="Leung P.M."/>
            <person name="Bay S.K."/>
            <person name="Hugenholtz P."/>
            <person name="Kessler A.J."/>
            <person name="Shelley G."/>
            <person name="Waite D.W."/>
            <person name="Cook P.L."/>
            <person name="Greening C."/>
        </authorList>
    </citation>
    <scope>NUCLEOTIDE SEQUENCE [LARGE SCALE GENOMIC DNA]</scope>
    <source>
        <strain evidence="1">SS_bin_28</strain>
    </source>
</reference>
<organism evidence="1 2">
    <name type="scientific">Eiseniibacteriota bacterium</name>
    <dbReference type="NCBI Taxonomy" id="2212470"/>
    <lineage>
        <taxon>Bacteria</taxon>
        <taxon>Candidatus Eiseniibacteriota</taxon>
    </lineage>
</organism>
<evidence type="ECO:0000313" key="1">
    <source>
        <dbReference type="EMBL" id="NNF06393.1"/>
    </source>
</evidence>
<proteinExistence type="predicted"/>
<protein>
    <submittedName>
        <fullName evidence="1">Uncharacterized protein</fullName>
    </submittedName>
</protein>
<dbReference type="EMBL" id="JABDJR010000245">
    <property type="protein sequence ID" value="NNF06393.1"/>
    <property type="molecule type" value="Genomic_DNA"/>
</dbReference>
<name>A0A7Y2E712_UNCEI</name>